<reference evidence="1 2" key="1">
    <citation type="journal article" date="2019" name="Int. J. Syst. Evol. Microbiol.">
        <title>The Global Catalogue of Microorganisms (GCM) 10K type strain sequencing project: providing services to taxonomists for standard genome sequencing and annotation.</title>
        <authorList>
            <consortium name="The Broad Institute Genomics Platform"/>
            <consortium name="The Broad Institute Genome Sequencing Center for Infectious Disease"/>
            <person name="Wu L."/>
            <person name="Ma J."/>
        </authorList>
    </citation>
    <scope>NUCLEOTIDE SEQUENCE [LARGE SCALE GENOMIC DNA]</scope>
    <source>
        <strain evidence="1 2">JCM 30072</strain>
    </source>
</reference>
<gene>
    <name evidence="1" type="ORF">ACFQQG_00505</name>
</gene>
<dbReference type="AlphaFoldDB" id="A0ABD5W2J2"/>
<dbReference type="RefSeq" id="WP_267162641.1">
    <property type="nucleotide sequence ID" value="NZ_CP112972.1"/>
</dbReference>
<evidence type="ECO:0000313" key="2">
    <source>
        <dbReference type="Proteomes" id="UP001596445"/>
    </source>
</evidence>
<name>A0ABD5W2J2_9EURY</name>
<organism evidence="1 2">
    <name type="scientific">Halovenus salina</name>
    <dbReference type="NCBI Taxonomy" id="1510225"/>
    <lineage>
        <taxon>Archaea</taxon>
        <taxon>Methanobacteriati</taxon>
        <taxon>Methanobacteriota</taxon>
        <taxon>Stenosarchaea group</taxon>
        <taxon>Halobacteria</taxon>
        <taxon>Halobacteriales</taxon>
        <taxon>Haloarculaceae</taxon>
        <taxon>Halovenus</taxon>
    </lineage>
</organism>
<dbReference type="Proteomes" id="UP001596445">
    <property type="component" value="Unassembled WGS sequence"/>
</dbReference>
<dbReference type="EMBL" id="JBHSZI010000001">
    <property type="protein sequence ID" value="MFC7056932.1"/>
    <property type="molecule type" value="Genomic_DNA"/>
</dbReference>
<dbReference type="GeneID" id="76628722"/>
<keyword evidence="2" id="KW-1185">Reference proteome</keyword>
<sequence length="163" mass="18055">MPKKALLILGLLMFMFLFGYPGGEPQPSIAERINASDGPCHRDTTKGDPKPTYCWLEKKPPDIDVRNSHHESHNVTVQIVQDSTVIYSANDSLESASGGVVNHRLEDVVNEPGNYTIRATLDGQQTDSYTDSVEKIYMGDGGPKWWVRIDEVGTLHVNSIPSM</sequence>
<protein>
    <submittedName>
        <fullName evidence="1">Uncharacterized protein</fullName>
    </submittedName>
</protein>
<evidence type="ECO:0000313" key="1">
    <source>
        <dbReference type="EMBL" id="MFC7056932.1"/>
    </source>
</evidence>
<comment type="caution">
    <text evidence="1">The sequence shown here is derived from an EMBL/GenBank/DDBJ whole genome shotgun (WGS) entry which is preliminary data.</text>
</comment>
<proteinExistence type="predicted"/>
<accession>A0ABD5W2J2</accession>